<name>A0A8T1BUC3_9STRA</name>
<dbReference type="Proteomes" id="UP000736787">
    <property type="component" value="Unassembled WGS sequence"/>
</dbReference>
<dbReference type="InterPro" id="IPR012337">
    <property type="entry name" value="RNaseH-like_sf"/>
</dbReference>
<proteinExistence type="predicted"/>
<dbReference type="AlphaFoldDB" id="A0A8T1BUC3"/>
<protein>
    <submittedName>
        <fullName evidence="1">Uncharacterized protein</fullName>
    </submittedName>
</protein>
<dbReference type="PANTHER" id="PTHR40866">
    <property type="entry name" value="BED-TYPE DOMAIN-CONTAINING PROTEIN"/>
    <property type="match status" value="1"/>
</dbReference>
<comment type="caution">
    <text evidence="1">The sequence shown here is derived from an EMBL/GenBank/DDBJ whole genome shotgun (WGS) entry which is preliminary data.</text>
</comment>
<dbReference type="SUPFAM" id="SSF53098">
    <property type="entry name" value="Ribonuclease H-like"/>
    <property type="match status" value="1"/>
</dbReference>
<evidence type="ECO:0000313" key="2">
    <source>
        <dbReference type="Proteomes" id="UP000736787"/>
    </source>
</evidence>
<sequence>MAPHMVGPSADHSVASHMAFLREMLMRDYSKRLDDCLLVVGDNCATNQRMGTLMGVPLVGCASHRLNLADQGLFSQASDDLDQVKKLMTKLKGLNQSAKLRLKTLLRPVISQATRWSSTFAMVYRYFRHYEFIIDDDTLADFLPGPAASRRLREFLDDLSNIESLHPSFPTHLSPCAPIVHSPHFEAACVKVLADKADELTRGEATSLRPFVVEDAVIETASGEPEKPPSFVEQLKKRRKLATRASTRYQPISAIPPTSTHVGHLLSTAKATVGTQRHSRRPDTLDMILILRANEAFWNVRFVNECT</sequence>
<organism evidence="1 2">
    <name type="scientific">Phytophthora cactorum</name>
    <dbReference type="NCBI Taxonomy" id="29920"/>
    <lineage>
        <taxon>Eukaryota</taxon>
        <taxon>Sar</taxon>
        <taxon>Stramenopiles</taxon>
        <taxon>Oomycota</taxon>
        <taxon>Peronosporomycetes</taxon>
        <taxon>Peronosporales</taxon>
        <taxon>Peronosporaceae</taxon>
        <taxon>Phytophthora</taxon>
    </lineage>
</organism>
<dbReference type="EMBL" id="RCMK01000834">
    <property type="protein sequence ID" value="KAG2910716.1"/>
    <property type="molecule type" value="Genomic_DNA"/>
</dbReference>
<dbReference type="PANTHER" id="PTHR40866:SF1">
    <property type="entry name" value="BED-TYPE DOMAIN-CONTAINING PROTEIN"/>
    <property type="match status" value="1"/>
</dbReference>
<reference evidence="1" key="1">
    <citation type="submission" date="2018-10" db="EMBL/GenBank/DDBJ databases">
        <title>Effector identification in a new, highly contiguous assembly of the strawberry crown rot pathogen Phytophthora cactorum.</title>
        <authorList>
            <person name="Armitage A.D."/>
            <person name="Nellist C.F."/>
            <person name="Bates H."/>
            <person name="Vickerstaff R.J."/>
            <person name="Harrison R.J."/>
        </authorList>
    </citation>
    <scope>NUCLEOTIDE SEQUENCE</scope>
    <source>
        <strain evidence="1">4040</strain>
    </source>
</reference>
<accession>A0A8T1BUC3</accession>
<gene>
    <name evidence="1" type="ORF">PC117_g19334</name>
</gene>
<evidence type="ECO:0000313" key="1">
    <source>
        <dbReference type="EMBL" id="KAG2910716.1"/>
    </source>
</evidence>
<dbReference type="VEuPathDB" id="FungiDB:PC110_g9277"/>